<dbReference type="EMBL" id="MU267664">
    <property type="protein sequence ID" value="KAH7911896.1"/>
    <property type="molecule type" value="Genomic_DNA"/>
</dbReference>
<accession>A0ACB8AG63</accession>
<name>A0ACB8AG63_9AGAM</name>
<organism evidence="1 2">
    <name type="scientific">Hygrophoropsis aurantiaca</name>
    <dbReference type="NCBI Taxonomy" id="72124"/>
    <lineage>
        <taxon>Eukaryota</taxon>
        <taxon>Fungi</taxon>
        <taxon>Dikarya</taxon>
        <taxon>Basidiomycota</taxon>
        <taxon>Agaricomycotina</taxon>
        <taxon>Agaricomycetes</taxon>
        <taxon>Agaricomycetidae</taxon>
        <taxon>Boletales</taxon>
        <taxon>Coniophorineae</taxon>
        <taxon>Hygrophoropsidaceae</taxon>
        <taxon>Hygrophoropsis</taxon>
    </lineage>
</organism>
<evidence type="ECO:0000313" key="1">
    <source>
        <dbReference type="EMBL" id="KAH7911896.1"/>
    </source>
</evidence>
<reference evidence="1" key="1">
    <citation type="journal article" date="2021" name="New Phytol.">
        <title>Evolutionary innovations through gain and loss of genes in the ectomycorrhizal Boletales.</title>
        <authorList>
            <person name="Wu G."/>
            <person name="Miyauchi S."/>
            <person name="Morin E."/>
            <person name="Kuo A."/>
            <person name="Drula E."/>
            <person name="Varga T."/>
            <person name="Kohler A."/>
            <person name="Feng B."/>
            <person name="Cao Y."/>
            <person name="Lipzen A."/>
            <person name="Daum C."/>
            <person name="Hundley H."/>
            <person name="Pangilinan J."/>
            <person name="Johnson J."/>
            <person name="Barry K."/>
            <person name="LaButti K."/>
            <person name="Ng V."/>
            <person name="Ahrendt S."/>
            <person name="Min B."/>
            <person name="Choi I.G."/>
            <person name="Park H."/>
            <person name="Plett J.M."/>
            <person name="Magnuson J."/>
            <person name="Spatafora J.W."/>
            <person name="Nagy L.G."/>
            <person name="Henrissat B."/>
            <person name="Grigoriev I.V."/>
            <person name="Yang Z.L."/>
            <person name="Xu J."/>
            <person name="Martin F.M."/>
        </authorList>
    </citation>
    <scope>NUCLEOTIDE SEQUENCE</scope>
    <source>
        <strain evidence="1">ATCC 28755</strain>
    </source>
</reference>
<sequence length="205" mass="22909">MSDTMGRWAAGSAYGPVLSQTDLYLLQTELQLNPILQGSNPGFHLIFNLLDGSTGGFNPEARDRDLPFTAKDEPATLPRVSDLIIITELSPWCTIIHNDRGVTMGDVCGAIWKEYTENHVTEAEFNSLPPRLQEQVKRASSHNSMSTGGAWNPYYGNTPPAPNRYKRVDWLRDKTYFEGLHKKDAYSVARLGFKAPNIFIMSLTS</sequence>
<evidence type="ECO:0000313" key="2">
    <source>
        <dbReference type="Proteomes" id="UP000790377"/>
    </source>
</evidence>
<proteinExistence type="predicted"/>
<protein>
    <submittedName>
        <fullName evidence="1">Uncharacterized protein</fullName>
    </submittedName>
</protein>
<gene>
    <name evidence="1" type="ORF">BJ138DRAFT_1062191</name>
</gene>
<comment type="caution">
    <text evidence="1">The sequence shown here is derived from an EMBL/GenBank/DDBJ whole genome shotgun (WGS) entry which is preliminary data.</text>
</comment>
<dbReference type="Proteomes" id="UP000790377">
    <property type="component" value="Unassembled WGS sequence"/>
</dbReference>
<keyword evidence="2" id="KW-1185">Reference proteome</keyword>